<dbReference type="Pfam" id="PF14226">
    <property type="entry name" value="DIOX_N"/>
    <property type="match status" value="1"/>
</dbReference>
<dbReference type="InterPro" id="IPR026992">
    <property type="entry name" value="DIOX_N"/>
</dbReference>
<dbReference type="PANTHER" id="PTHR47990">
    <property type="entry name" value="2-OXOGLUTARATE (2OG) AND FE(II)-DEPENDENT OXYGENASE SUPERFAMILY PROTEIN-RELATED"/>
    <property type="match status" value="1"/>
</dbReference>
<evidence type="ECO:0000313" key="5">
    <source>
        <dbReference type="Proteomes" id="UP001399917"/>
    </source>
</evidence>
<feature type="domain" description="Non-haem dioxygenase N-terminal" evidence="3">
    <location>
        <begin position="10"/>
        <end position="124"/>
    </location>
</feature>
<dbReference type="InterPro" id="IPR044861">
    <property type="entry name" value="IPNS-like_FE2OG_OXY"/>
</dbReference>
<accession>A0ABP7K6Z7</accession>
<dbReference type="Gene3D" id="2.60.120.330">
    <property type="entry name" value="B-lactam Antibiotic, Isopenicillin N Synthase, Chain"/>
    <property type="match status" value="1"/>
</dbReference>
<keyword evidence="5" id="KW-1185">Reference proteome</keyword>
<proteinExistence type="predicted"/>
<gene>
    <name evidence="4" type="ORF">GCM10022404_15470</name>
</gene>
<dbReference type="Pfam" id="PF03171">
    <property type="entry name" value="2OG-FeII_Oxy"/>
    <property type="match status" value="1"/>
</dbReference>
<comment type="caution">
    <text evidence="4">The sequence shown here is derived from an EMBL/GenBank/DDBJ whole genome shotgun (WGS) entry which is preliminary data.</text>
</comment>
<evidence type="ECO:0000313" key="4">
    <source>
        <dbReference type="EMBL" id="GAA3866195.1"/>
    </source>
</evidence>
<dbReference type="Proteomes" id="UP001399917">
    <property type="component" value="Unassembled WGS sequence"/>
</dbReference>
<dbReference type="InterPro" id="IPR050231">
    <property type="entry name" value="Iron_ascorbate_oxido_reductase"/>
</dbReference>
<organism evidence="4 5">
    <name type="scientific">Celeribacter arenosi</name>
    <dbReference type="NCBI Taxonomy" id="792649"/>
    <lineage>
        <taxon>Bacteria</taxon>
        <taxon>Pseudomonadati</taxon>
        <taxon>Pseudomonadota</taxon>
        <taxon>Alphaproteobacteria</taxon>
        <taxon>Rhodobacterales</taxon>
        <taxon>Roseobacteraceae</taxon>
        <taxon>Celeribacter</taxon>
    </lineage>
</organism>
<evidence type="ECO:0000256" key="1">
    <source>
        <dbReference type="ARBA" id="ARBA00001954"/>
    </source>
</evidence>
<feature type="domain" description="Isopenicillin N synthase-like Fe(2+) 2OG dioxygenase" evidence="2">
    <location>
        <begin position="177"/>
        <end position="256"/>
    </location>
</feature>
<comment type="cofactor">
    <cofactor evidence="1">
        <name>Fe(2+)</name>
        <dbReference type="ChEBI" id="CHEBI:29033"/>
    </cofactor>
</comment>
<dbReference type="SUPFAM" id="SSF51197">
    <property type="entry name" value="Clavaminate synthase-like"/>
    <property type="match status" value="1"/>
</dbReference>
<evidence type="ECO:0000259" key="2">
    <source>
        <dbReference type="Pfam" id="PF03171"/>
    </source>
</evidence>
<sequence>MPHVGEDIMIPIIDWQDFSSGKSPEDITACIGGAARTSGAFVLTNHGIPRGVLRDVLELTQVFFDLGEDSKGPAVIDSGFLTRGWCAGSKTAGGDSGESFTIGRALGGSDTAPASPGAGDTGWPEIDGFHEAVLDMYKEMSALSRVVMRAFEPDLALPNSFFASHFTRPMSILSLLRYPVGQRGGEQGAKVHRQNGALSLIVSEGDTGVEVQTLSGDWVPAPHVPSGILVKAGDCLARWSNDAYVSSPMRVPQQNMRHHAVVFALAPNTDSIVAPLPRTGSPKYAPITAADYLLQTAGEFAAGASAAE</sequence>
<name>A0ABP7K6Z7_9RHOB</name>
<protein>
    <submittedName>
        <fullName evidence="4">2-oxoglutarate and iron-dependent oxygenase domain-containing protein</fullName>
    </submittedName>
</protein>
<dbReference type="EMBL" id="BAABDF010000007">
    <property type="protein sequence ID" value="GAA3866195.1"/>
    <property type="molecule type" value="Genomic_DNA"/>
</dbReference>
<reference evidence="5" key="1">
    <citation type="journal article" date="2019" name="Int. J. Syst. Evol. Microbiol.">
        <title>The Global Catalogue of Microorganisms (GCM) 10K type strain sequencing project: providing services to taxonomists for standard genome sequencing and annotation.</title>
        <authorList>
            <consortium name="The Broad Institute Genomics Platform"/>
            <consortium name="The Broad Institute Genome Sequencing Center for Infectious Disease"/>
            <person name="Wu L."/>
            <person name="Ma J."/>
        </authorList>
    </citation>
    <scope>NUCLEOTIDE SEQUENCE [LARGE SCALE GENOMIC DNA]</scope>
    <source>
        <strain evidence="5">JCM 17190</strain>
    </source>
</reference>
<dbReference type="InterPro" id="IPR027443">
    <property type="entry name" value="IPNS-like_sf"/>
</dbReference>
<evidence type="ECO:0000259" key="3">
    <source>
        <dbReference type="Pfam" id="PF14226"/>
    </source>
</evidence>